<dbReference type="Proteomes" id="UP000183339">
    <property type="component" value="Unassembled WGS sequence"/>
</dbReference>
<evidence type="ECO:0000256" key="14">
    <source>
        <dbReference type="PROSITE-ProRule" id="PRU01360"/>
    </source>
</evidence>
<dbReference type="InterPro" id="IPR036942">
    <property type="entry name" value="Beta-barrel_TonB_sf"/>
</dbReference>
<comment type="subcellular location">
    <subcellularLocation>
        <location evidence="1 14">Cell outer membrane</location>
        <topology evidence="1 14">Multi-pass membrane protein</topology>
    </subcellularLocation>
</comment>
<dbReference type="Gene3D" id="2.170.130.10">
    <property type="entry name" value="TonB-dependent receptor, plug domain"/>
    <property type="match status" value="1"/>
</dbReference>
<dbReference type="CDD" id="cd01347">
    <property type="entry name" value="ligand_gated_channel"/>
    <property type="match status" value="1"/>
</dbReference>
<organism evidence="19 20">
    <name type="scientific">Nitrosospira multiformis</name>
    <dbReference type="NCBI Taxonomy" id="1231"/>
    <lineage>
        <taxon>Bacteria</taxon>
        <taxon>Pseudomonadati</taxon>
        <taxon>Pseudomonadota</taxon>
        <taxon>Betaproteobacteria</taxon>
        <taxon>Nitrosomonadales</taxon>
        <taxon>Nitrosomonadaceae</taxon>
        <taxon>Nitrosospira</taxon>
    </lineage>
</organism>
<dbReference type="GO" id="GO:0015344">
    <property type="term" value="F:siderophore uptake transmembrane transporter activity"/>
    <property type="evidence" value="ECO:0007669"/>
    <property type="project" value="TreeGrafter"/>
</dbReference>
<keyword evidence="5" id="KW-0410">Iron transport</keyword>
<evidence type="ECO:0000313" key="20">
    <source>
        <dbReference type="Proteomes" id="UP000183339"/>
    </source>
</evidence>
<evidence type="ECO:0000256" key="5">
    <source>
        <dbReference type="ARBA" id="ARBA00022496"/>
    </source>
</evidence>
<keyword evidence="12" id="KW-0675">Receptor</keyword>
<dbReference type="PANTHER" id="PTHR32552">
    <property type="entry name" value="FERRICHROME IRON RECEPTOR-RELATED"/>
    <property type="match status" value="1"/>
</dbReference>
<evidence type="ECO:0000256" key="7">
    <source>
        <dbReference type="ARBA" id="ARBA00022729"/>
    </source>
</evidence>
<evidence type="ECO:0000256" key="3">
    <source>
        <dbReference type="ARBA" id="ARBA00022448"/>
    </source>
</evidence>
<dbReference type="GO" id="GO:0009279">
    <property type="term" value="C:cell outer membrane"/>
    <property type="evidence" value="ECO:0007669"/>
    <property type="project" value="UniProtKB-SubCell"/>
</dbReference>
<evidence type="ECO:0000256" key="6">
    <source>
        <dbReference type="ARBA" id="ARBA00022692"/>
    </source>
</evidence>
<evidence type="ECO:0000256" key="1">
    <source>
        <dbReference type="ARBA" id="ARBA00004571"/>
    </source>
</evidence>
<evidence type="ECO:0000256" key="9">
    <source>
        <dbReference type="ARBA" id="ARBA00023065"/>
    </source>
</evidence>
<gene>
    <name evidence="19" type="ORF">SAMN05216412_103313</name>
</gene>
<evidence type="ECO:0000256" key="2">
    <source>
        <dbReference type="ARBA" id="ARBA00009810"/>
    </source>
</evidence>
<dbReference type="Pfam" id="PF00593">
    <property type="entry name" value="TonB_dep_Rec_b-barrel"/>
    <property type="match status" value="1"/>
</dbReference>
<dbReference type="Gene3D" id="2.40.170.20">
    <property type="entry name" value="TonB-dependent receptor, beta-barrel domain"/>
    <property type="match status" value="1"/>
</dbReference>
<evidence type="ECO:0000256" key="12">
    <source>
        <dbReference type="ARBA" id="ARBA00023170"/>
    </source>
</evidence>
<dbReference type="InterPro" id="IPR037066">
    <property type="entry name" value="Plug_dom_sf"/>
</dbReference>
<evidence type="ECO:0000256" key="11">
    <source>
        <dbReference type="ARBA" id="ARBA00023136"/>
    </source>
</evidence>
<keyword evidence="11 14" id="KW-0472">Membrane</keyword>
<feature type="region of interest" description="Disordered" evidence="16">
    <location>
        <begin position="1"/>
        <end position="36"/>
    </location>
</feature>
<evidence type="ECO:0000256" key="16">
    <source>
        <dbReference type="SAM" id="MobiDB-lite"/>
    </source>
</evidence>
<dbReference type="InterPro" id="IPR012910">
    <property type="entry name" value="Plug_dom"/>
</dbReference>
<accession>A0A1I0C6W6</accession>
<keyword evidence="7" id="KW-0732">Signal</keyword>
<evidence type="ECO:0000256" key="8">
    <source>
        <dbReference type="ARBA" id="ARBA00023004"/>
    </source>
</evidence>
<feature type="domain" description="TonB-dependent receptor-like beta-barrel" evidence="17">
    <location>
        <begin position="259"/>
        <end position="692"/>
    </location>
</feature>
<dbReference type="Pfam" id="PF07715">
    <property type="entry name" value="Plug"/>
    <property type="match status" value="1"/>
</dbReference>
<dbReference type="EMBL" id="FOHI01000003">
    <property type="protein sequence ID" value="SET15291.1"/>
    <property type="molecule type" value="Genomic_DNA"/>
</dbReference>
<evidence type="ECO:0000256" key="13">
    <source>
        <dbReference type="ARBA" id="ARBA00023237"/>
    </source>
</evidence>
<keyword evidence="9" id="KW-0406">Ion transport</keyword>
<feature type="compositionally biased region" description="Polar residues" evidence="16">
    <location>
        <begin position="10"/>
        <end position="25"/>
    </location>
</feature>
<evidence type="ECO:0000256" key="15">
    <source>
        <dbReference type="RuleBase" id="RU003357"/>
    </source>
</evidence>
<evidence type="ECO:0000259" key="18">
    <source>
        <dbReference type="Pfam" id="PF07715"/>
    </source>
</evidence>
<dbReference type="PANTHER" id="PTHR32552:SF68">
    <property type="entry name" value="FERRICHROME OUTER MEMBRANE TRANSPORTER_PHAGE RECEPTOR"/>
    <property type="match status" value="1"/>
</dbReference>
<sequence length="723" mass="79268">MPLPVRAQDATAQNSVTSQEAVTTQDAEKEKEKNATLPEIKVTTGRVRPGTIEDVARTGSKTDTPLRDIPATVNVVPASVLKEQGVIEMNDAMRNVSSVQPLMGGGYGFANSFTSRGLALSFFRDYIPDGNLQNNYFRTMYDIERIEVLKGPGSALFGVAGPGGSLNLVTKQPRYNFGLSAGTMLGSFGTRNGYMDVTGAIPYLPNVAGRLIADMEHTDGFRGLERNIVEASPSFTWRLADDKTLHIDYDHRELKIKPDNYGILFDVNSNIANVSRDTRYYSRFNKTDHTINRLGLTHHWTISDTLSMRTAFVYDARTLALVRNAGGNQGDGNGLSTARTAYQQFDNAGYTTLQNEFIWKTSTGPVKHTFLGGFEYKNVDINAARSTYVLRDINIFNPVVETSLNEAVRGAPTFDRRINSDQVSFYAQDQIDLSEQFKIRLGIRNDLVHYSDKGLQRANPTAAISPTRYREIVQTRSMTTYSTGGVYQPTQNLAFYAGYSTGAFINLSTEPQALSTAPETSDQIEVGTKMMLFDGKADLNVALFQSSRNNYFVTLPGSGNIPTPDGKDRTRGVEVSLGFRPIAGWSIIGNGVVMDPETRAGNVATNSVLGITRSVFGTRPVGVATTMGNLWTTYEIQSGLARGLMFGFGVTYKGNSYADSLNLLKVPSYVVFDAAASYRIKKVDLAVNIKNLTDKTYYTNPTFAGALPGNPLSAFGSIRFNFN</sequence>
<name>A0A1I0C6W6_9PROT</name>
<feature type="domain" description="TonB-dependent receptor plug" evidence="18">
    <location>
        <begin position="66"/>
        <end position="164"/>
    </location>
</feature>
<evidence type="ECO:0000256" key="4">
    <source>
        <dbReference type="ARBA" id="ARBA00022452"/>
    </source>
</evidence>
<evidence type="ECO:0000259" key="17">
    <source>
        <dbReference type="Pfam" id="PF00593"/>
    </source>
</evidence>
<evidence type="ECO:0000256" key="10">
    <source>
        <dbReference type="ARBA" id="ARBA00023077"/>
    </source>
</evidence>
<keyword evidence="6 14" id="KW-0812">Transmembrane</keyword>
<evidence type="ECO:0000313" key="19">
    <source>
        <dbReference type="EMBL" id="SET15291.1"/>
    </source>
</evidence>
<proteinExistence type="inferred from homology"/>
<keyword evidence="4 14" id="KW-1134">Transmembrane beta strand</keyword>
<keyword evidence="10 15" id="KW-0798">TonB box</keyword>
<dbReference type="SUPFAM" id="SSF56935">
    <property type="entry name" value="Porins"/>
    <property type="match status" value="1"/>
</dbReference>
<keyword evidence="8" id="KW-0408">Iron</keyword>
<dbReference type="InterPro" id="IPR039426">
    <property type="entry name" value="TonB-dep_rcpt-like"/>
</dbReference>
<keyword evidence="3 14" id="KW-0813">Transport</keyword>
<dbReference type="PROSITE" id="PS52016">
    <property type="entry name" value="TONB_DEPENDENT_REC_3"/>
    <property type="match status" value="1"/>
</dbReference>
<dbReference type="AlphaFoldDB" id="A0A1I0C6W6"/>
<keyword evidence="13 14" id="KW-0998">Cell outer membrane</keyword>
<reference evidence="19 20" key="1">
    <citation type="submission" date="2016-10" db="EMBL/GenBank/DDBJ databases">
        <authorList>
            <person name="de Groot N.N."/>
        </authorList>
    </citation>
    <scope>NUCLEOTIDE SEQUENCE [LARGE SCALE GENOMIC DNA]</scope>
    <source>
        <strain evidence="19 20">Nl7</strain>
    </source>
</reference>
<comment type="similarity">
    <text evidence="2 14 15">Belongs to the TonB-dependent receptor family.</text>
</comment>
<dbReference type="InterPro" id="IPR000531">
    <property type="entry name" value="Beta-barrel_TonB"/>
</dbReference>
<protein>
    <submittedName>
        <fullName evidence="19">Iron complex outermembrane recepter protein</fullName>
    </submittedName>
</protein>